<reference evidence="1" key="1">
    <citation type="journal article" date="2019" name="BMC Genomics">
        <title>A new reference genome for Sorghum bicolor reveals high levels of sequence similarity between sweet and grain genotypes: implications for the genetics of sugar metabolism.</title>
        <authorList>
            <person name="Cooper E.A."/>
            <person name="Brenton Z.W."/>
            <person name="Flinn B.S."/>
            <person name="Jenkins J."/>
            <person name="Shu S."/>
            <person name="Flowers D."/>
            <person name="Luo F."/>
            <person name="Wang Y."/>
            <person name="Xia P."/>
            <person name="Barry K."/>
            <person name="Daum C."/>
            <person name="Lipzen A."/>
            <person name="Yoshinaga Y."/>
            <person name="Schmutz J."/>
            <person name="Saski C."/>
            <person name="Vermerris W."/>
            <person name="Kresovich S."/>
        </authorList>
    </citation>
    <scope>NUCLEOTIDE SEQUENCE</scope>
</reference>
<comment type="caution">
    <text evidence="1">The sequence shown here is derived from an EMBL/GenBank/DDBJ whole genome shotgun (WGS) entry which is preliminary data.</text>
</comment>
<accession>A0A921V003</accession>
<dbReference type="AlphaFoldDB" id="A0A921V003"/>
<dbReference type="Proteomes" id="UP000807115">
    <property type="component" value="Chromosome 1"/>
</dbReference>
<name>A0A921V003_SORBI</name>
<protein>
    <submittedName>
        <fullName evidence="1">Uncharacterized protein</fullName>
    </submittedName>
</protein>
<organism evidence="1 2">
    <name type="scientific">Sorghum bicolor</name>
    <name type="common">Sorghum</name>
    <name type="synonym">Sorghum vulgare</name>
    <dbReference type="NCBI Taxonomy" id="4558"/>
    <lineage>
        <taxon>Eukaryota</taxon>
        <taxon>Viridiplantae</taxon>
        <taxon>Streptophyta</taxon>
        <taxon>Embryophyta</taxon>
        <taxon>Tracheophyta</taxon>
        <taxon>Spermatophyta</taxon>
        <taxon>Magnoliopsida</taxon>
        <taxon>Liliopsida</taxon>
        <taxon>Poales</taxon>
        <taxon>Poaceae</taxon>
        <taxon>PACMAD clade</taxon>
        <taxon>Panicoideae</taxon>
        <taxon>Andropogonodae</taxon>
        <taxon>Andropogoneae</taxon>
        <taxon>Sorghinae</taxon>
        <taxon>Sorghum</taxon>
    </lineage>
</organism>
<evidence type="ECO:0000313" key="1">
    <source>
        <dbReference type="EMBL" id="KAG0548066.1"/>
    </source>
</evidence>
<sequence length="29" mass="3268">MLDGFRCNLCVAKKNVKATTIKDENQTEP</sequence>
<dbReference type="EMBL" id="CM027680">
    <property type="protein sequence ID" value="KAG0548066.1"/>
    <property type="molecule type" value="Genomic_DNA"/>
</dbReference>
<evidence type="ECO:0000313" key="2">
    <source>
        <dbReference type="Proteomes" id="UP000807115"/>
    </source>
</evidence>
<gene>
    <name evidence="1" type="ORF">BDA96_01G134500</name>
</gene>
<reference evidence="1" key="2">
    <citation type="submission" date="2020-10" db="EMBL/GenBank/DDBJ databases">
        <authorList>
            <person name="Cooper E.A."/>
            <person name="Brenton Z.W."/>
            <person name="Flinn B.S."/>
            <person name="Jenkins J."/>
            <person name="Shu S."/>
            <person name="Flowers D."/>
            <person name="Luo F."/>
            <person name="Wang Y."/>
            <person name="Xia P."/>
            <person name="Barry K."/>
            <person name="Daum C."/>
            <person name="Lipzen A."/>
            <person name="Yoshinaga Y."/>
            <person name="Schmutz J."/>
            <person name="Saski C."/>
            <person name="Vermerris W."/>
            <person name="Kresovich S."/>
        </authorList>
    </citation>
    <scope>NUCLEOTIDE SEQUENCE</scope>
</reference>
<proteinExistence type="predicted"/>